<reference evidence="1" key="1">
    <citation type="submission" date="2021-01" db="EMBL/GenBank/DDBJ databases">
        <authorList>
            <person name="Corre E."/>
            <person name="Pelletier E."/>
            <person name="Niang G."/>
            <person name="Scheremetjew M."/>
            <person name="Finn R."/>
            <person name="Kale V."/>
            <person name="Holt S."/>
            <person name="Cochrane G."/>
            <person name="Meng A."/>
            <person name="Brown T."/>
            <person name="Cohen L."/>
        </authorList>
    </citation>
    <scope>NUCLEOTIDE SEQUENCE</scope>
    <source>
        <strain evidence="1">CCMP1320</strain>
    </source>
</reference>
<dbReference type="AlphaFoldDB" id="A0A7S3QKQ1"/>
<name>A0A7S3QKQ1_DUNTE</name>
<evidence type="ECO:0000313" key="1">
    <source>
        <dbReference type="EMBL" id="CAE0485679.1"/>
    </source>
</evidence>
<gene>
    <name evidence="1" type="ORF">DTER00134_LOCUS718</name>
</gene>
<dbReference type="EMBL" id="HBIP01001682">
    <property type="protein sequence ID" value="CAE0485679.1"/>
    <property type="molecule type" value="Transcribed_RNA"/>
</dbReference>
<organism evidence="1">
    <name type="scientific">Dunaliella tertiolecta</name>
    <name type="common">Green alga</name>
    <dbReference type="NCBI Taxonomy" id="3047"/>
    <lineage>
        <taxon>Eukaryota</taxon>
        <taxon>Viridiplantae</taxon>
        <taxon>Chlorophyta</taxon>
        <taxon>core chlorophytes</taxon>
        <taxon>Chlorophyceae</taxon>
        <taxon>CS clade</taxon>
        <taxon>Chlamydomonadales</taxon>
        <taxon>Dunaliellaceae</taxon>
        <taxon>Dunaliella</taxon>
    </lineage>
</organism>
<protein>
    <submittedName>
        <fullName evidence="1">Uncharacterized protein</fullName>
    </submittedName>
</protein>
<accession>A0A7S3QKQ1</accession>
<sequence>MKKDTHTHTQKYTNIQTCAREHTHTHYATSFLQALMVTDSVPQASQAVMMTSGRPPYKSARLWGALYCHTKIPPSIPTVTTAFLSGVTATRVIDPLWAIPMK</sequence>
<proteinExistence type="predicted"/>